<evidence type="ECO:0000313" key="3">
    <source>
        <dbReference type="Proteomes" id="UP000735302"/>
    </source>
</evidence>
<keyword evidence="3" id="KW-1185">Reference proteome</keyword>
<keyword evidence="1" id="KW-0732">Signal</keyword>
<sequence length="138" mass="15462">MAPSFKVILAVVWVFPCIDTSDFGSMRRSSFCVFHGKVFKDRTQFYYPPNTCKLYRCRGGQVRFSFTGCRYEGRCFALGFVRETENGYYGCLLDDSSKPIFVEDGRTGSSPSPNSHMMAPSAIPRDLASASVLNHVRG</sequence>
<organism evidence="2 3">
    <name type="scientific">Plakobranchus ocellatus</name>
    <dbReference type="NCBI Taxonomy" id="259542"/>
    <lineage>
        <taxon>Eukaryota</taxon>
        <taxon>Metazoa</taxon>
        <taxon>Spiralia</taxon>
        <taxon>Lophotrochozoa</taxon>
        <taxon>Mollusca</taxon>
        <taxon>Gastropoda</taxon>
        <taxon>Heterobranchia</taxon>
        <taxon>Euthyneura</taxon>
        <taxon>Panpulmonata</taxon>
        <taxon>Sacoglossa</taxon>
        <taxon>Placobranchoidea</taxon>
        <taxon>Plakobranchidae</taxon>
        <taxon>Plakobranchus</taxon>
    </lineage>
</organism>
<protein>
    <recommendedName>
        <fullName evidence="4">Secreted protein</fullName>
    </recommendedName>
</protein>
<name>A0AAV3ZTI9_9GAST</name>
<feature type="signal peptide" evidence="1">
    <location>
        <begin position="1"/>
        <end position="20"/>
    </location>
</feature>
<reference evidence="2 3" key="1">
    <citation type="journal article" date="2021" name="Elife">
        <title>Chloroplast acquisition without the gene transfer in kleptoplastic sea slugs, Plakobranchus ocellatus.</title>
        <authorList>
            <person name="Maeda T."/>
            <person name="Takahashi S."/>
            <person name="Yoshida T."/>
            <person name="Shimamura S."/>
            <person name="Takaki Y."/>
            <person name="Nagai Y."/>
            <person name="Toyoda A."/>
            <person name="Suzuki Y."/>
            <person name="Arimoto A."/>
            <person name="Ishii H."/>
            <person name="Satoh N."/>
            <person name="Nishiyama T."/>
            <person name="Hasebe M."/>
            <person name="Maruyama T."/>
            <person name="Minagawa J."/>
            <person name="Obokata J."/>
            <person name="Shigenobu S."/>
        </authorList>
    </citation>
    <scope>NUCLEOTIDE SEQUENCE [LARGE SCALE GENOMIC DNA]</scope>
</reference>
<dbReference type="EMBL" id="BLXT01002826">
    <property type="protein sequence ID" value="GFN97944.1"/>
    <property type="molecule type" value="Genomic_DNA"/>
</dbReference>
<gene>
    <name evidence="2" type="ORF">PoB_002445000</name>
</gene>
<dbReference type="AlphaFoldDB" id="A0AAV3ZTI9"/>
<comment type="caution">
    <text evidence="2">The sequence shown here is derived from an EMBL/GenBank/DDBJ whole genome shotgun (WGS) entry which is preliminary data.</text>
</comment>
<feature type="chain" id="PRO_5043921085" description="Secreted protein" evidence="1">
    <location>
        <begin position="21"/>
        <end position="138"/>
    </location>
</feature>
<evidence type="ECO:0008006" key="4">
    <source>
        <dbReference type="Google" id="ProtNLM"/>
    </source>
</evidence>
<dbReference type="Proteomes" id="UP000735302">
    <property type="component" value="Unassembled WGS sequence"/>
</dbReference>
<evidence type="ECO:0000256" key="1">
    <source>
        <dbReference type="SAM" id="SignalP"/>
    </source>
</evidence>
<accession>A0AAV3ZTI9</accession>
<evidence type="ECO:0000313" key="2">
    <source>
        <dbReference type="EMBL" id="GFN97944.1"/>
    </source>
</evidence>
<proteinExistence type="predicted"/>